<gene>
    <name evidence="3" type="ORF">B1991_08575</name>
</gene>
<feature type="chain" id="PRO_5020274942" description="DUF4436 domain-containing protein" evidence="2">
    <location>
        <begin position="24"/>
        <end position="269"/>
    </location>
</feature>
<keyword evidence="2" id="KW-0732">Signal</keyword>
<feature type="transmembrane region" description="Helical" evidence="1">
    <location>
        <begin position="203"/>
        <end position="223"/>
    </location>
</feature>
<protein>
    <recommendedName>
        <fullName evidence="5">DUF4436 domain-containing protein</fullName>
    </recommendedName>
</protein>
<dbReference type="EMBL" id="MWIO01000025">
    <property type="protein sequence ID" value="THD07675.1"/>
    <property type="molecule type" value="Genomic_DNA"/>
</dbReference>
<evidence type="ECO:0000313" key="3">
    <source>
        <dbReference type="EMBL" id="THD07675.1"/>
    </source>
</evidence>
<dbReference type="OrthoDB" id="5956726at2"/>
<evidence type="ECO:0000313" key="4">
    <source>
        <dbReference type="Proteomes" id="UP000306317"/>
    </source>
</evidence>
<reference evidence="3 4" key="1">
    <citation type="submission" date="2017-02" db="EMBL/GenBank/DDBJ databases">
        <title>Whole genome sequencing of Rhodanobacter lindaniclasticus DSM 17932.</title>
        <authorList>
            <person name="Kumar S."/>
            <person name="Patil P."/>
            <person name="Patil P.B."/>
        </authorList>
    </citation>
    <scope>NUCLEOTIDE SEQUENCE [LARGE SCALE GENOMIC DNA]</scope>
    <source>
        <strain evidence="3 4">DSM 17932</strain>
    </source>
</reference>
<feature type="signal peptide" evidence="2">
    <location>
        <begin position="1"/>
        <end position="23"/>
    </location>
</feature>
<dbReference type="Proteomes" id="UP000306317">
    <property type="component" value="Unassembled WGS sequence"/>
</dbReference>
<evidence type="ECO:0000256" key="2">
    <source>
        <dbReference type="SAM" id="SignalP"/>
    </source>
</evidence>
<organism evidence="3 4">
    <name type="scientific">Rhodanobacter lindaniclasticus</name>
    <dbReference type="NCBI Taxonomy" id="75310"/>
    <lineage>
        <taxon>Bacteria</taxon>
        <taxon>Pseudomonadati</taxon>
        <taxon>Pseudomonadota</taxon>
        <taxon>Gammaproteobacteria</taxon>
        <taxon>Lysobacterales</taxon>
        <taxon>Rhodanobacteraceae</taxon>
        <taxon>Rhodanobacter</taxon>
    </lineage>
</organism>
<dbReference type="RefSeq" id="WP_136258305.1">
    <property type="nucleotide sequence ID" value="NZ_MWIO01000025.1"/>
</dbReference>
<accession>A0A4S3KGB2</accession>
<feature type="transmembrane region" description="Helical" evidence="1">
    <location>
        <begin position="235"/>
        <end position="256"/>
    </location>
</feature>
<proteinExistence type="predicted"/>
<evidence type="ECO:0000256" key="1">
    <source>
        <dbReference type="SAM" id="Phobius"/>
    </source>
</evidence>
<sequence>MFRWMAWVGLVVLALCAVGVAQAATQVEIIDTYPAGTEVTLDRNQNFYVHLHYTSDQPVQIWVRPYLAGEPAKAGSNPSRVYPAGSGEAMGWFFLFDPGTRVDEVRIRAGDGTRDGTTVVASLPVSVTAGDQVAAETPPPAWVATLGAADRAAQQADHDKRMRTPPSAGEVALFGGFMLTMYALGLVGLAAPAWGVWRWRGPWRWAAAVPLAVVAFVLLRIVVDTARDPTSHNLWPFEILLWGALSCGAMLLLGLARRLSGAGRTRSRA</sequence>
<keyword evidence="1" id="KW-1133">Transmembrane helix</keyword>
<feature type="transmembrane region" description="Helical" evidence="1">
    <location>
        <begin position="171"/>
        <end position="191"/>
    </location>
</feature>
<evidence type="ECO:0008006" key="5">
    <source>
        <dbReference type="Google" id="ProtNLM"/>
    </source>
</evidence>
<name>A0A4S3KGB2_9GAMM</name>
<keyword evidence="1" id="KW-0472">Membrane</keyword>
<dbReference type="AlphaFoldDB" id="A0A4S3KGB2"/>
<keyword evidence="1" id="KW-0812">Transmembrane</keyword>
<keyword evidence="4" id="KW-1185">Reference proteome</keyword>
<comment type="caution">
    <text evidence="3">The sequence shown here is derived from an EMBL/GenBank/DDBJ whole genome shotgun (WGS) entry which is preliminary data.</text>
</comment>